<name>A0A9Q3FZQ8_9BASI</name>
<protein>
    <submittedName>
        <fullName evidence="1">Uncharacterized protein</fullName>
    </submittedName>
</protein>
<reference evidence="1" key="1">
    <citation type="submission" date="2021-03" db="EMBL/GenBank/DDBJ databases">
        <title>Draft genome sequence of rust myrtle Austropuccinia psidii MF-1, a brazilian biotype.</title>
        <authorList>
            <person name="Quecine M.C."/>
            <person name="Pachon D.M.R."/>
            <person name="Bonatelli M.L."/>
            <person name="Correr F.H."/>
            <person name="Franceschini L.M."/>
            <person name="Leite T.F."/>
            <person name="Margarido G.R.A."/>
            <person name="Almeida C.A."/>
            <person name="Ferrarezi J.A."/>
            <person name="Labate C.A."/>
        </authorList>
    </citation>
    <scope>NUCLEOTIDE SEQUENCE</scope>
    <source>
        <strain evidence="1">MF-1</strain>
    </source>
</reference>
<proteinExistence type="predicted"/>
<evidence type="ECO:0000313" key="2">
    <source>
        <dbReference type="Proteomes" id="UP000765509"/>
    </source>
</evidence>
<comment type="caution">
    <text evidence="1">The sequence shown here is derived from an EMBL/GenBank/DDBJ whole genome shotgun (WGS) entry which is preliminary data.</text>
</comment>
<dbReference type="AlphaFoldDB" id="A0A9Q3FZQ8"/>
<accession>A0A9Q3FZQ8</accession>
<sequence>MGQLTNEDYKFFDNYLGLKQAPIEDSNDEGPLGSVALHTIIKNVHHSLGHKYKKGRSQALNQPTLETQEKSGDVAYLVDQAFEPKGIEADQTQSQTSSDKTVVCILRELFSQIQGSTKQRDLFKKSHNKTHELKVLPITIPMI</sequence>
<dbReference type="EMBL" id="AVOT02052029">
    <property type="protein sequence ID" value="MBW0546988.1"/>
    <property type="molecule type" value="Genomic_DNA"/>
</dbReference>
<evidence type="ECO:0000313" key="1">
    <source>
        <dbReference type="EMBL" id="MBW0546988.1"/>
    </source>
</evidence>
<dbReference type="Proteomes" id="UP000765509">
    <property type="component" value="Unassembled WGS sequence"/>
</dbReference>
<organism evidence="1 2">
    <name type="scientific">Austropuccinia psidii MF-1</name>
    <dbReference type="NCBI Taxonomy" id="1389203"/>
    <lineage>
        <taxon>Eukaryota</taxon>
        <taxon>Fungi</taxon>
        <taxon>Dikarya</taxon>
        <taxon>Basidiomycota</taxon>
        <taxon>Pucciniomycotina</taxon>
        <taxon>Pucciniomycetes</taxon>
        <taxon>Pucciniales</taxon>
        <taxon>Sphaerophragmiaceae</taxon>
        <taxon>Austropuccinia</taxon>
    </lineage>
</organism>
<gene>
    <name evidence="1" type="ORF">O181_086703</name>
</gene>
<keyword evidence="2" id="KW-1185">Reference proteome</keyword>